<evidence type="ECO:0000256" key="2">
    <source>
        <dbReference type="SAM" id="MobiDB-lite"/>
    </source>
</evidence>
<dbReference type="PANTHER" id="PTHR31762">
    <property type="entry name" value="FAS-BINDING FACTOR-LIKE PROTEIN"/>
    <property type="match status" value="1"/>
</dbReference>
<evidence type="ECO:0000313" key="4">
    <source>
        <dbReference type="Proteomes" id="UP001151760"/>
    </source>
</evidence>
<organism evidence="3 4">
    <name type="scientific">Tanacetum coccineum</name>
    <dbReference type="NCBI Taxonomy" id="301880"/>
    <lineage>
        <taxon>Eukaryota</taxon>
        <taxon>Viridiplantae</taxon>
        <taxon>Streptophyta</taxon>
        <taxon>Embryophyta</taxon>
        <taxon>Tracheophyta</taxon>
        <taxon>Spermatophyta</taxon>
        <taxon>Magnoliopsida</taxon>
        <taxon>eudicotyledons</taxon>
        <taxon>Gunneridae</taxon>
        <taxon>Pentapetalae</taxon>
        <taxon>asterids</taxon>
        <taxon>campanulids</taxon>
        <taxon>Asterales</taxon>
        <taxon>Asteraceae</taxon>
        <taxon>Asteroideae</taxon>
        <taxon>Anthemideae</taxon>
        <taxon>Anthemidinae</taxon>
        <taxon>Tanacetum</taxon>
    </lineage>
</organism>
<keyword evidence="1" id="KW-0175">Coiled coil</keyword>
<proteinExistence type="predicted"/>
<dbReference type="InterPro" id="IPR040321">
    <property type="entry name" value="SCD2-like"/>
</dbReference>
<name>A0ABQ4Y3B2_9ASTR</name>
<protein>
    <submittedName>
        <fullName evidence="3">Coiled-coil domain-containing protein SCD2 isoform X1</fullName>
    </submittedName>
</protein>
<reference evidence="3" key="2">
    <citation type="submission" date="2022-01" db="EMBL/GenBank/DDBJ databases">
        <authorList>
            <person name="Yamashiro T."/>
            <person name="Shiraishi A."/>
            <person name="Satake H."/>
            <person name="Nakayama K."/>
        </authorList>
    </citation>
    <scope>NUCLEOTIDE SEQUENCE</scope>
</reference>
<sequence length="357" mass="38894">MNLENMGVKMLQACKKIGGSTEAKVGEKKDRVIDALNATKAAKKSLLLSFKIYSLICFQNLCFQLLDLREVMMHMRSKGGVPCRLPNSEAAIRQREVALKTAQQTKDGRDVEVSNLRAELENVKDETLGAMEQLKESESEAKALRTMTQRMVLTHEDMVGLTFPYVSWSSPHWADGSLSAAMERRTSEVETYATSAIKDDDIEEAVALKEEAEASEAECQTEQHAPMNPIPESSVKEESDPFGLDALIPNAQKKDDKKEAMEISGKLWASVREQQHFFLVQPFALQTISLLGGNATSPNSASFGPVGISPRVTNDGTNQGERATGTPNVLAAAGGVNSQTDGDNLITRGVDDESTQG</sequence>
<accession>A0ABQ4Y3B2</accession>
<dbReference type="PANTHER" id="PTHR31762:SF4">
    <property type="entry name" value="COILED-COIL DOMAIN-CONTAINING PROTEIN SCD2"/>
    <property type="match status" value="1"/>
</dbReference>
<dbReference type="EMBL" id="BQNB010010017">
    <property type="protein sequence ID" value="GJS71588.1"/>
    <property type="molecule type" value="Genomic_DNA"/>
</dbReference>
<feature type="region of interest" description="Disordered" evidence="2">
    <location>
        <begin position="210"/>
        <end position="240"/>
    </location>
</feature>
<comment type="caution">
    <text evidence="3">The sequence shown here is derived from an EMBL/GenBank/DDBJ whole genome shotgun (WGS) entry which is preliminary data.</text>
</comment>
<gene>
    <name evidence="3" type="ORF">Tco_0704429</name>
</gene>
<reference evidence="3" key="1">
    <citation type="journal article" date="2022" name="Int. J. Mol. Sci.">
        <title>Draft Genome of Tanacetum Coccineum: Genomic Comparison of Closely Related Tanacetum-Family Plants.</title>
        <authorList>
            <person name="Yamashiro T."/>
            <person name="Shiraishi A."/>
            <person name="Nakayama K."/>
            <person name="Satake H."/>
        </authorList>
    </citation>
    <scope>NUCLEOTIDE SEQUENCE</scope>
</reference>
<feature type="compositionally biased region" description="Polar residues" evidence="2">
    <location>
        <begin position="313"/>
        <end position="327"/>
    </location>
</feature>
<feature type="region of interest" description="Disordered" evidence="2">
    <location>
        <begin position="313"/>
        <end position="357"/>
    </location>
</feature>
<keyword evidence="4" id="KW-1185">Reference proteome</keyword>
<dbReference type="Gene3D" id="3.30.260.10">
    <property type="entry name" value="TCP-1-like chaperonin intermediate domain"/>
    <property type="match status" value="1"/>
</dbReference>
<dbReference type="InterPro" id="IPR027410">
    <property type="entry name" value="TCP-1-like_intermed_sf"/>
</dbReference>
<evidence type="ECO:0000313" key="3">
    <source>
        <dbReference type="EMBL" id="GJS71588.1"/>
    </source>
</evidence>
<feature type="coiled-coil region" evidence="1">
    <location>
        <begin position="113"/>
        <end position="140"/>
    </location>
</feature>
<evidence type="ECO:0000256" key="1">
    <source>
        <dbReference type="SAM" id="Coils"/>
    </source>
</evidence>
<dbReference type="Proteomes" id="UP001151760">
    <property type="component" value="Unassembled WGS sequence"/>
</dbReference>